<name>A0A291HP01_9GAMM</name>
<dbReference type="InterPro" id="IPR038299">
    <property type="entry name" value="DAO_C_sf"/>
</dbReference>
<feature type="domain" description="FAD dependent oxidoreductase" evidence="7">
    <location>
        <begin position="8"/>
        <end position="329"/>
    </location>
</feature>
<dbReference type="PANTHER" id="PTHR11985:SF15">
    <property type="entry name" value="GLYCEROL-3-PHOSPHATE DEHYDROGENASE, MITOCHONDRIAL"/>
    <property type="match status" value="1"/>
</dbReference>
<dbReference type="PANTHER" id="PTHR11985">
    <property type="entry name" value="GLYCEROL-3-PHOSPHATE DEHYDROGENASE"/>
    <property type="match status" value="1"/>
</dbReference>
<dbReference type="InterPro" id="IPR006076">
    <property type="entry name" value="FAD-dep_OxRdtase"/>
</dbReference>
<dbReference type="Pfam" id="PF01266">
    <property type="entry name" value="DAO"/>
    <property type="match status" value="1"/>
</dbReference>
<dbReference type="AlphaFoldDB" id="A0A291HP01"/>
<evidence type="ECO:0000313" key="9">
    <source>
        <dbReference type="EMBL" id="ATG73808.1"/>
    </source>
</evidence>
<dbReference type="KEGG" id="zdf:AN401_08000"/>
<evidence type="ECO:0000256" key="2">
    <source>
        <dbReference type="ARBA" id="ARBA00007330"/>
    </source>
</evidence>
<accession>A0A291HP01</accession>
<dbReference type="Pfam" id="PF16901">
    <property type="entry name" value="DAO_C"/>
    <property type="match status" value="1"/>
</dbReference>
<dbReference type="GO" id="GO:0009331">
    <property type="term" value="C:glycerol-3-phosphate dehydrogenase (FAD) complex"/>
    <property type="evidence" value="ECO:0007669"/>
    <property type="project" value="UniProtKB-UniRule"/>
</dbReference>
<dbReference type="NCBIfam" id="NF009906">
    <property type="entry name" value="PRK13369.1"/>
    <property type="match status" value="1"/>
</dbReference>
<evidence type="ECO:0000256" key="3">
    <source>
        <dbReference type="ARBA" id="ARBA00022630"/>
    </source>
</evidence>
<dbReference type="EC" id="1.1.5.3" evidence="6"/>
<evidence type="ECO:0000259" key="8">
    <source>
        <dbReference type="Pfam" id="PF16901"/>
    </source>
</evidence>
<dbReference type="PRINTS" id="PR01001">
    <property type="entry name" value="FADG3PDH"/>
</dbReference>
<protein>
    <recommendedName>
        <fullName evidence="6">Glycerol-3-phosphate dehydrogenase</fullName>
        <ecNumber evidence="6">1.1.5.3</ecNumber>
    </recommendedName>
</protein>
<dbReference type="GO" id="GO:0046168">
    <property type="term" value="P:glycerol-3-phosphate catabolic process"/>
    <property type="evidence" value="ECO:0007669"/>
    <property type="project" value="TreeGrafter"/>
</dbReference>
<dbReference type="Gene3D" id="3.50.50.60">
    <property type="entry name" value="FAD/NAD(P)-binding domain"/>
    <property type="match status" value="1"/>
</dbReference>
<comment type="cofactor">
    <cofactor evidence="1 6">
        <name>FAD</name>
        <dbReference type="ChEBI" id="CHEBI:57692"/>
    </cofactor>
</comment>
<organism evidence="9 10">
    <name type="scientific">Zobellella denitrificans</name>
    <dbReference type="NCBI Taxonomy" id="347534"/>
    <lineage>
        <taxon>Bacteria</taxon>
        <taxon>Pseudomonadati</taxon>
        <taxon>Pseudomonadota</taxon>
        <taxon>Gammaproteobacteria</taxon>
        <taxon>Aeromonadales</taxon>
        <taxon>Aeromonadaceae</taxon>
        <taxon>Zobellella</taxon>
    </lineage>
</organism>
<dbReference type="Gene3D" id="1.10.8.870">
    <property type="entry name" value="Alpha-glycerophosphate oxidase, cap domain"/>
    <property type="match status" value="1"/>
</dbReference>
<keyword evidence="3 6" id="KW-0285">Flavoprotein</keyword>
<evidence type="ECO:0000313" key="10">
    <source>
        <dbReference type="Proteomes" id="UP000217763"/>
    </source>
</evidence>
<dbReference type="RefSeq" id="WP_096779049.1">
    <property type="nucleotide sequence ID" value="NZ_CP012621.1"/>
</dbReference>
<dbReference type="NCBIfam" id="NF008899">
    <property type="entry name" value="PRK12266.1"/>
    <property type="match status" value="1"/>
</dbReference>
<feature type="domain" description="Alpha-glycerophosphate oxidase C-terminal" evidence="8">
    <location>
        <begin position="386"/>
        <end position="482"/>
    </location>
</feature>
<dbReference type="EMBL" id="CP012621">
    <property type="protein sequence ID" value="ATG73808.1"/>
    <property type="molecule type" value="Genomic_DNA"/>
</dbReference>
<dbReference type="InterPro" id="IPR036188">
    <property type="entry name" value="FAD/NAD-bd_sf"/>
</dbReference>
<keyword evidence="10" id="KW-1185">Reference proteome</keyword>
<keyword evidence="4" id="KW-0274">FAD</keyword>
<comment type="catalytic activity">
    <reaction evidence="6">
        <text>a quinone + sn-glycerol 3-phosphate = dihydroxyacetone phosphate + a quinol</text>
        <dbReference type="Rhea" id="RHEA:18977"/>
        <dbReference type="ChEBI" id="CHEBI:24646"/>
        <dbReference type="ChEBI" id="CHEBI:57597"/>
        <dbReference type="ChEBI" id="CHEBI:57642"/>
        <dbReference type="ChEBI" id="CHEBI:132124"/>
        <dbReference type="EC" id="1.1.5.3"/>
    </reaction>
</comment>
<dbReference type="Gene3D" id="6.10.250.1890">
    <property type="match status" value="1"/>
</dbReference>
<evidence type="ECO:0000256" key="6">
    <source>
        <dbReference type="RuleBase" id="RU361217"/>
    </source>
</evidence>
<sequence>MNTEQMVDIFVIGGGINGAGIARDAAGRGLSVILCEKDDLAEGTSSRSGKLVHGGLRYLEYYEFRLVREALIEREVLLNSASHIIWPMRFVLPHSKQDRPAWLVRLGLFLYDHLGGRKKLPGTRTLDLHRDPEGAPIKDTYPLGFEYSDCWVDDARLVILNALDAAQRGAQVLTRTSCVSARRDRGSWLVTTRNEVTGEQQQVRAKVLVNAAGPWVRHVIDDVAGARSNRNIRLVKGSHIIVPKFWQGQQAYLFQNHDKRVIFINPYEGDKALIGTTDIPYEGRVEEVTADESEIEYLLAAVNRYFKEQLRREDVIETFSGVRPLFDDGQGNPSAVTRDYVFDLDETEGAALLNVFGGKITTFRKLSEHALQRIAKLFPSMGPDWTRSATLPGGDIPDADYVQFLDSLRQKYAWLPRSLLDHYGRLYGTITGQIIGQVQSLKGLGQYFGANLYEAEVRYLVENEWAQTAEDILSRRTKEGLRLNDEEKAKLEAWLFDHYPLKAEVSLSAVS</sequence>
<dbReference type="Gene3D" id="3.30.9.10">
    <property type="entry name" value="D-Amino Acid Oxidase, subunit A, domain 2"/>
    <property type="match status" value="1"/>
</dbReference>
<evidence type="ECO:0000256" key="1">
    <source>
        <dbReference type="ARBA" id="ARBA00001974"/>
    </source>
</evidence>
<dbReference type="InterPro" id="IPR000447">
    <property type="entry name" value="G3P_DH_FAD-dep"/>
</dbReference>
<keyword evidence="5 6" id="KW-0560">Oxidoreductase</keyword>
<dbReference type="GO" id="GO:0004368">
    <property type="term" value="F:glycerol-3-phosphate dehydrogenase (quinone) activity"/>
    <property type="evidence" value="ECO:0007669"/>
    <property type="project" value="UniProtKB-EC"/>
</dbReference>
<reference evidence="10" key="1">
    <citation type="submission" date="2015-09" db="EMBL/GenBank/DDBJ databases">
        <authorList>
            <person name="Shao Z."/>
            <person name="Wang L."/>
        </authorList>
    </citation>
    <scope>NUCLEOTIDE SEQUENCE [LARGE SCALE GENOMIC DNA]</scope>
    <source>
        <strain evidence="10">F13-1</strain>
    </source>
</reference>
<evidence type="ECO:0000259" key="7">
    <source>
        <dbReference type="Pfam" id="PF01266"/>
    </source>
</evidence>
<gene>
    <name evidence="9" type="ORF">AN401_08000</name>
</gene>
<comment type="similarity">
    <text evidence="2 6">Belongs to the FAD-dependent glycerol-3-phosphate dehydrogenase family.</text>
</comment>
<dbReference type="SUPFAM" id="SSF51905">
    <property type="entry name" value="FAD/NAD(P)-binding domain"/>
    <property type="match status" value="1"/>
</dbReference>
<evidence type="ECO:0000256" key="5">
    <source>
        <dbReference type="ARBA" id="ARBA00023002"/>
    </source>
</evidence>
<dbReference type="PROSITE" id="PS00977">
    <property type="entry name" value="FAD_G3PDH_1"/>
    <property type="match status" value="1"/>
</dbReference>
<dbReference type="Proteomes" id="UP000217763">
    <property type="component" value="Chromosome"/>
</dbReference>
<evidence type="ECO:0000256" key="4">
    <source>
        <dbReference type="ARBA" id="ARBA00022827"/>
    </source>
</evidence>
<dbReference type="InterPro" id="IPR031656">
    <property type="entry name" value="DAO_C"/>
</dbReference>
<proteinExistence type="inferred from homology"/>